<reference evidence="2" key="1">
    <citation type="submission" date="2017-02" db="EMBL/GenBank/DDBJ databases">
        <title>Genome of Microbulbifer agarilyticus GP101.</title>
        <authorList>
            <person name="Jung J."/>
            <person name="Bae S.S."/>
            <person name="Baek K."/>
        </authorList>
    </citation>
    <scope>NUCLEOTIDE SEQUENCE [LARGE SCALE GENOMIC DNA]</scope>
    <source>
        <strain evidence="2">GP101</strain>
    </source>
</reference>
<evidence type="ECO:0000313" key="2">
    <source>
        <dbReference type="EMBL" id="AQQ66787.1"/>
    </source>
</evidence>
<feature type="chain" id="PRO_5010279198" description="Outer membrane protein beta-barrel domain-containing protein" evidence="1">
    <location>
        <begin position="21"/>
        <end position="249"/>
    </location>
</feature>
<dbReference type="AlphaFoldDB" id="A0A1Q2M3G6"/>
<dbReference type="InterPro" id="IPR011250">
    <property type="entry name" value="OMP/PagP_B-barrel"/>
</dbReference>
<dbReference type="RefSeq" id="WP_198040076.1">
    <property type="nucleotide sequence ID" value="NZ_CP019650.1"/>
</dbReference>
<protein>
    <recommendedName>
        <fullName evidence="4">Outer membrane protein beta-barrel domain-containing protein</fullName>
    </recommendedName>
</protein>
<dbReference type="GO" id="GO:0019867">
    <property type="term" value="C:outer membrane"/>
    <property type="evidence" value="ECO:0007669"/>
    <property type="project" value="InterPro"/>
</dbReference>
<dbReference type="eggNOG" id="COG3047">
    <property type="taxonomic scope" value="Bacteria"/>
</dbReference>
<feature type="signal peptide" evidence="1">
    <location>
        <begin position="1"/>
        <end position="20"/>
    </location>
</feature>
<evidence type="ECO:0008006" key="4">
    <source>
        <dbReference type="Google" id="ProtNLM"/>
    </source>
</evidence>
<dbReference type="Pfam" id="PF03922">
    <property type="entry name" value="OmpW"/>
    <property type="match status" value="1"/>
</dbReference>
<dbReference type="SUPFAM" id="SSF56925">
    <property type="entry name" value="OMPA-like"/>
    <property type="match status" value="1"/>
</dbReference>
<keyword evidence="3" id="KW-1185">Reference proteome</keyword>
<evidence type="ECO:0000256" key="1">
    <source>
        <dbReference type="SAM" id="SignalP"/>
    </source>
</evidence>
<dbReference type="PANTHER" id="PTHR36920:SF1">
    <property type="entry name" value="OUTER MEMBRANE PROTEIN W"/>
    <property type="match status" value="1"/>
</dbReference>
<accession>A0A1Q2M3G6</accession>
<gene>
    <name evidence="2" type="ORF">Mag101_03375</name>
</gene>
<keyword evidence="1" id="KW-0732">Signal</keyword>
<sequence>MKRLRLAACLAILFPIFATAQIPVSDVDLTRFYLRIGASSVHPDDSHTSLKYYLFQDWELYRTSWETDDDTTWNISGVWRPLPYLGVELMHVGDSGHPLSLGNFRARPGRDNIHFGRFSLSSTNLLVNWYMTDLDCLGQPYLGIGVNYSDYHDDHLYPEFQNYLINSGMATGPGHFGVGHSWGATAQLGVDWRLGWGKMRSWLINAAVIYVDSSVDAEVTFPTTLGYERLYSDFNTDPWTFNLGVTYEF</sequence>
<proteinExistence type="predicted"/>
<dbReference type="STRING" id="260552.Mag101_03375"/>
<name>A0A1Q2M3G6_9GAMM</name>
<dbReference type="EMBL" id="CP019650">
    <property type="protein sequence ID" value="AQQ66787.1"/>
    <property type="molecule type" value="Genomic_DNA"/>
</dbReference>
<dbReference type="InterPro" id="IPR005618">
    <property type="entry name" value="OMPW"/>
</dbReference>
<dbReference type="KEGG" id="maga:Mag101_03375"/>
<organism evidence="2 3">
    <name type="scientific">Microbulbifer agarilyticus</name>
    <dbReference type="NCBI Taxonomy" id="260552"/>
    <lineage>
        <taxon>Bacteria</taxon>
        <taxon>Pseudomonadati</taxon>
        <taxon>Pseudomonadota</taxon>
        <taxon>Gammaproteobacteria</taxon>
        <taxon>Cellvibrionales</taxon>
        <taxon>Microbulbiferaceae</taxon>
        <taxon>Microbulbifer</taxon>
    </lineage>
</organism>
<dbReference type="PANTHER" id="PTHR36920">
    <property type="match status" value="1"/>
</dbReference>
<dbReference type="GO" id="GO:0055085">
    <property type="term" value="P:transmembrane transport"/>
    <property type="evidence" value="ECO:0007669"/>
    <property type="project" value="TreeGrafter"/>
</dbReference>
<dbReference type="Proteomes" id="UP000188219">
    <property type="component" value="Chromosome"/>
</dbReference>
<dbReference type="Gene3D" id="2.40.160.20">
    <property type="match status" value="1"/>
</dbReference>
<evidence type="ECO:0000313" key="3">
    <source>
        <dbReference type="Proteomes" id="UP000188219"/>
    </source>
</evidence>